<evidence type="ECO:0000313" key="2">
    <source>
        <dbReference type="EMBL" id="ANP85590.1"/>
    </source>
</evidence>
<dbReference type="CDD" id="cd04847">
    <property type="entry name" value="Peptidases_S8_Subtilisin_like_2"/>
    <property type="match status" value="1"/>
</dbReference>
<feature type="domain" description="Peptidase S8/S53" evidence="1">
    <location>
        <begin position="238"/>
        <end position="567"/>
    </location>
</feature>
<dbReference type="EMBL" id="CP016286">
    <property type="protein sequence ID" value="ANP85590.1"/>
    <property type="molecule type" value="Genomic_DNA"/>
</dbReference>
<accession>A0A1B1C786</accession>
<dbReference type="GO" id="GO:0004252">
    <property type="term" value="F:serine-type endopeptidase activity"/>
    <property type="evidence" value="ECO:0007669"/>
    <property type="project" value="InterPro"/>
</dbReference>
<reference evidence="2 3" key="1">
    <citation type="submission" date="2016-06" db="EMBL/GenBank/DDBJ databases">
        <title>Microsymbionts genomes from the relict species Vavilovia formosa.</title>
        <authorList>
            <person name="Chirak E."/>
            <person name="Kimeklis A."/>
            <person name="Andronov E."/>
        </authorList>
    </citation>
    <scope>NUCLEOTIDE SEQUENCE [LARGE SCALE GENOMIC DNA]</scope>
    <source>
        <strain evidence="2 3">Vaf10</strain>
    </source>
</reference>
<organism evidence="2 3">
    <name type="scientific">Rhizobium leguminosarum</name>
    <dbReference type="NCBI Taxonomy" id="384"/>
    <lineage>
        <taxon>Bacteria</taxon>
        <taxon>Pseudomonadati</taxon>
        <taxon>Pseudomonadota</taxon>
        <taxon>Alphaproteobacteria</taxon>
        <taxon>Hyphomicrobiales</taxon>
        <taxon>Rhizobiaceae</taxon>
        <taxon>Rhizobium/Agrobacterium group</taxon>
        <taxon>Rhizobium</taxon>
    </lineage>
</organism>
<evidence type="ECO:0000259" key="1">
    <source>
        <dbReference type="Pfam" id="PF00082"/>
    </source>
</evidence>
<dbReference type="AlphaFoldDB" id="A0A1B1C786"/>
<sequence length="783" mass="86741">MGIRRDQARSGVPLNQRGMAIAIDSRDGPLFVSNTARSTTQGLKLLTMQSNSSQLPRNEQVFDTATFFVSLTTARSMRTTLDAYAKWEEKEDEFEDLLGDDARRPRNFKLFESASSIREAHLRDYWTDDVDRFPRRPGDFTWEVWTRNDYDYLFSKVAGQLEVDTEDRATQFVETTVRNVTATPEQMRQLVRVTGAVVELRGASSFASDYMSAPSVVSSSAVTSLVDRIAPAAAGAPRVTVLDTGVNFANELLRGSLPRGRCHTVSDDWAIADHDGHGTKMAGVALFGDLSEVASGQGSIRLTTALESVVVTAPEGGIDIPARDAIQRAVELVEEESSERVFCLAQTAHDEPQDGRPSSTSAALDQLAYGGGKQPRLFCVAVGNVSHSEDEPYQVADYADRNRRFGVQSPAQALNALAVGAMTWKADGDDLIAGAGDLAPTSRTSQDWTVTKTFKPDIVMEGGNFEIDFDEIFSRPSPENLVLTTARGPGTKMLAMTGETSAATAAASGLAARLMARYPKFRTETIRGMMVHCADWTPEMLRQRTELEQSLSARDSWAALLARYGWGVPNEQRLFMSSKSDMTMIVEDTLQPFEIGDSNQVRLKEMKYFKLPWPTRELQALNQRKAEMRVTLSYFVEPDPHAIARNRHDRYPSHQLKFDVRRFGETDARARLRFNELGEDDDTFGGSDDGWIAGSRLPRKGTIHHDIWRGPAYQLADRDGISIAPIRGWWADIRHSERYARSVKFSLMVSIKILNGEADIYNPVMAAVPAQALIGANVAAARR</sequence>
<evidence type="ECO:0000313" key="3">
    <source>
        <dbReference type="Proteomes" id="UP000092691"/>
    </source>
</evidence>
<name>A0A1B1C786_RHILE</name>
<proteinExistence type="predicted"/>
<dbReference type="InterPro" id="IPR036852">
    <property type="entry name" value="Peptidase_S8/S53_dom_sf"/>
</dbReference>
<gene>
    <name evidence="2" type="ORF">BA011_07490</name>
</gene>
<dbReference type="Gene3D" id="3.40.50.200">
    <property type="entry name" value="Peptidase S8/S53 domain"/>
    <property type="match status" value="1"/>
</dbReference>
<dbReference type="GO" id="GO:0006508">
    <property type="term" value="P:proteolysis"/>
    <property type="evidence" value="ECO:0007669"/>
    <property type="project" value="InterPro"/>
</dbReference>
<dbReference type="Pfam" id="PF00082">
    <property type="entry name" value="Peptidase_S8"/>
    <property type="match status" value="1"/>
</dbReference>
<protein>
    <recommendedName>
        <fullName evidence="1">Peptidase S8/S53 domain-containing protein</fullName>
    </recommendedName>
</protein>
<dbReference type="InterPro" id="IPR000209">
    <property type="entry name" value="Peptidase_S8/S53_dom"/>
</dbReference>
<dbReference type="Proteomes" id="UP000092691">
    <property type="component" value="Chromosome"/>
</dbReference>
<dbReference type="InterPro" id="IPR034074">
    <property type="entry name" value="Y4bN_pept_dom"/>
</dbReference>
<dbReference type="SUPFAM" id="SSF52743">
    <property type="entry name" value="Subtilisin-like"/>
    <property type="match status" value="1"/>
</dbReference>